<feature type="compositionally biased region" description="Polar residues" evidence="1">
    <location>
        <begin position="249"/>
        <end position="258"/>
    </location>
</feature>
<feature type="region of interest" description="Disordered" evidence="1">
    <location>
        <begin position="657"/>
        <end position="682"/>
    </location>
</feature>
<feature type="compositionally biased region" description="Low complexity" evidence="1">
    <location>
        <begin position="670"/>
        <end position="682"/>
    </location>
</feature>
<dbReference type="Proteomes" id="UP001303046">
    <property type="component" value="Unassembled WGS sequence"/>
</dbReference>
<feature type="domain" description="C2" evidence="2">
    <location>
        <begin position="623"/>
        <end position="748"/>
    </location>
</feature>
<dbReference type="PANTHER" id="PTHR10024">
    <property type="entry name" value="SYNAPTOTAGMIN"/>
    <property type="match status" value="1"/>
</dbReference>
<feature type="region of interest" description="Disordered" evidence="1">
    <location>
        <begin position="299"/>
        <end position="326"/>
    </location>
</feature>
<evidence type="ECO:0000313" key="3">
    <source>
        <dbReference type="EMBL" id="KAK6733206.1"/>
    </source>
</evidence>
<evidence type="ECO:0000256" key="1">
    <source>
        <dbReference type="SAM" id="MobiDB-lite"/>
    </source>
</evidence>
<feature type="compositionally biased region" description="Basic residues" evidence="1">
    <location>
        <begin position="516"/>
        <end position="525"/>
    </location>
</feature>
<sequence length="765" mass="86047">MWGDKEKHDPLLLGGFSMGNNGLHHHSHLYREFHRGMNGKSRPVVLWKGETARKKRFEPFCSPIVPHIPIRQRLANRRCTIDVGDEPPLVGGSYVGSVYGQRRRRMSLLQTLRQQNRQLNDSGLEIHRQRTDSENTSPPPPNKTPPPHASPSKKTFASNLKSKLFGKREKHRVDGLFNPSEEHSQSCDIIGRARKSPSTTNDSGRGSQPHLDNDRVIGETVAIIERPNDENDEPVKPYRRIRTSSCPDLSSLRISTSPRAPIVDSESEDEAVTGERNSSPITAADTLVERRLMRRAMEAERRQRHHRPQRAQLAMDEETVDEEDEDVHELRELFKQREDDVISRVSAMSRRSNQTEDLADFDDNISTIVLDHYLPLSRSSQINFDEDTLSSEFSLNLAVREEGEQGESSGTASSTVQTDLSLVNIDEELATYLAKLNDGRPISPEGMNFIAKHFFEYQSFVNMPHKAIQLHKTPPSQAGTDPSVGWAPKNMNRAGKNQPAPAARANRLHRDPRPNGTKHGRAAKHEHRDWGDRHGELKEEKVAPHKDAWTKFLSNEDPGQRTVFDSELEDRVLETEEETLPERISRISADDLEFQMAYNASKSSSDADCELLTILTYAPQVQFVTATVKRAKALPYNNSPFARIMLFDGRRLLEQKQTTVNPSVGHKSSLDTSSKPSSSSVSSSLSSSSGDASFSESFLFHVTPSKLDRCHIVIEMFDHDTSGQPLSVGHCVIGRMGDITGHAHWIQMLKKNGLPVCMWHRIGVN</sequence>
<comment type="caution">
    <text evidence="3">The sequence shown here is derived from an EMBL/GenBank/DDBJ whole genome shotgun (WGS) entry which is preliminary data.</text>
</comment>
<dbReference type="InterPro" id="IPR035892">
    <property type="entry name" value="C2_domain_sf"/>
</dbReference>
<dbReference type="PANTHER" id="PTHR10024:SF368">
    <property type="entry name" value="C2 DOMAIN-CONTAINING PROTEIN"/>
    <property type="match status" value="1"/>
</dbReference>
<dbReference type="EMBL" id="JAVFWL010000002">
    <property type="protein sequence ID" value="KAK6733206.1"/>
    <property type="molecule type" value="Genomic_DNA"/>
</dbReference>
<evidence type="ECO:0000313" key="4">
    <source>
        <dbReference type="Proteomes" id="UP001303046"/>
    </source>
</evidence>
<dbReference type="SMART" id="SM00239">
    <property type="entry name" value="C2"/>
    <property type="match status" value="1"/>
</dbReference>
<feature type="compositionally biased region" description="Pro residues" evidence="1">
    <location>
        <begin position="137"/>
        <end position="149"/>
    </location>
</feature>
<feature type="compositionally biased region" description="Basic and acidic residues" evidence="1">
    <location>
        <begin position="124"/>
        <end position="133"/>
    </location>
</feature>
<evidence type="ECO:0000259" key="2">
    <source>
        <dbReference type="SMART" id="SM00239"/>
    </source>
</evidence>
<feature type="compositionally biased region" description="Basic and acidic residues" evidence="1">
    <location>
        <begin position="526"/>
        <end position="543"/>
    </location>
</feature>
<reference evidence="3 4" key="1">
    <citation type="submission" date="2023-08" db="EMBL/GenBank/DDBJ databases">
        <title>A Necator americanus chromosomal reference genome.</title>
        <authorList>
            <person name="Ilik V."/>
            <person name="Petrzelkova K.J."/>
            <person name="Pardy F."/>
            <person name="Fuh T."/>
            <person name="Niatou-Singa F.S."/>
            <person name="Gouil Q."/>
            <person name="Baker L."/>
            <person name="Ritchie M.E."/>
            <person name="Jex A.R."/>
            <person name="Gazzola D."/>
            <person name="Li H."/>
            <person name="Toshio Fujiwara R."/>
            <person name="Zhan B."/>
            <person name="Aroian R.V."/>
            <person name="Pafco B."/>
            <person name="Schwarz E.M."/>
        </authorList>
    </citation>
    <scope>NUCLEOTIDE SEQUENCE [LARGE SCALE GENOMIC DNA]</scope>
    <source>
        <strain evidence="3 4">Aroian</strain>
        <tissue evidence="3">Whole animal</tissue>
    </source>
</reference>
<keyword evidence="4" id="KW-1185">Reference proteome</keyword>
<gene>
    <name evidence="3" type="primary">Necator_chrII.g4936</name>
    <name evidence="3" type="ORF">RB195_017144</name>
</gene>
<organism evidence="3 4">
    <name type="scientific">Necator americanus</name>
    <name type="common">Human hookworm</name>
    <dbReference type="NCBI Taxonomy" id="51031"/>
    <lineage>
        <taxon>Eukaryota</taxon>
        <taxon>Metazoa</taxon>
        <taxon>Ecdysozoa</taxon>
        <taxon>Nematoda</taxon>
        <taxon>Chromadorea</taxon>
        <taxon>Rhabditida</taxon>
        <taxon>Rhabditina</taxon>
        <taxon>Rhabditomorpha</taxon>
        <taxon>Strongyloidea</taxon>
        <taxon>Ancylostomatidae</taxon>
        <taxon>Bunostominae</taxon>
        <taxon>Necator</taxon>
    </lineage>
</organism>
<feature type="compositionally biased region" description="Polar residues" evidence="1">
    <location>
        <begin position="196"/>
        <end position="206"/>
    </location>
</feature>
<feature type="compositionally biased region" description="Acidic residues" evidence="1">
    <location>
        <begin position="315"/>
        <end position="326"/>
    </location>
</feature>
<dbReference type="InterPro" id="IPR000008">
    <property type="entry name" value="C2_dom"/>
</dbReference>
<feature type="region of interest" description="Disordered" evidence="1">
    <location>
        <begin position="116"/>
        <end position="156"/>
    </location>
</feature>
<dbReference type="Gene3D" id="2.60.40.150">
    <property type="entry name" value="C2 domain"/>
    <property type="match status" value="1"/>
</dbReference>
<protein>
    <recommendedName>
        <fullName evidence="2">C2 domain-containing protein</fullName>
    </recommendedName>
</protein>
<feature type="region of interest" description="Disordered" evidence="1">
    <location>
        <begin position="249"/>
        <end position="277"/>
    </location>
</feature>
<accession>A0ABR1C3T9</accession>
<feature type="region of interest" description="Disordered" evidence="1">
    <location>
        <begin position="172"/>
        <end position="213"/>
    </location>
</feature>
<feature type="region of interest" description="Disordered" evidence="1">
    <location>
        <begin position="488"/>
        <end position="543"/>
    </location>
</feature>
<proteinExistence type="predicted"/>
<dbReference type="SUPFAM" id="SSF49562">
    <property type="entry name" value="C2 domain (Calcium/lipid-binding domain, CaLB)"/>
    <property type="match status" value="1"/>
</dbReference>
<name>A0ABR1C3T9_NECAM</name>